<dbReference type="EMBL" id="CP147404">
    <property type="protein sequence ID" value="WXB94515.1"/>
    <property type="molecule type" value="Genomic_DNA"/>
</dbReference>
<evidence type="ECO:0000313" key="2">
    <source>
        <dbReference type="Proteomes" id="UP001387364"/>
    </source>
</evidence>
<dbReference type="Proteomes" id="UP001387364">
    <property type="component" value="Chromosome"/>
</dbReference>
<dbReference type="RefSeq" id="WP_338754256.1">
    <property type="nucleotide sequence ID" value="NZ_CP147404.1"/>
</dbReference>
<keyword evidence="2" id="KW-1185">Reference proteome</keyword>
<gene>
    <name evidence="1" type="ORF">WDJ61_07770</name>
</gene>
<evidence type="ECO:0000313" key="1">
    <source>
        <dbReference type="EMBL" id="WXB94515.1"/>
    </source>
</evidence>
<reference evidence="1 2" key="1">
    <citation type="submission" date="2024-02" db="EMBL/GenBank/DDBJ databases">
        <title>Seven novel Bacillus-like species.</title>
        <authorList>
            <person name="Liu G."/>
        </authorList>
    </citation>
    <scope>NUCLEOTIDE SEQUENCE [LARGE SCALE GENOMIC DNA]</scope>
    <source>
        <strain evidence="1 2">FJAT-52991</strain>
    </source>
</reference>
<protein>
    <submittedName>
        <fullName evidence="1">Uncharacterized protein</fullName>
    </submittedName>
</protein>
<proteinExistence type="predicted"/>
<organism evidence="1 2">
    <name type="scientific">Bacillus kandeliae</name>
    <dbReference type="NCBI Taxonomy" id="3129297"/>
    <lineage>
        <taxon>Bacteria</taxon>
        <taxon>Bacillati</taxon>
        <taxon>Bacillota</taxon>
        <taxon>Bacilli</taxon>
        <taxon>Bacillales</taxon>
        <taxon>Bacillaceae</taxon>
        <taxon>Bacillus</taxon>
    </lineage>
</organism>
<accession>A0ABZ2NB73</accession>
<sequence>MLLFNLMQAVNEGVKEAAAQGNELALSMLDQVQENEKWLELQPIESELKQVNYLLSCTKHSKKVAALSKRKAALIIQRAESLSHLKQRGSYEKVC</sequence>
<name>A0ABZ2NB73_9BACI</name>